<dbReference type="InterPro" id="IPR000182">
    <property type="entry name" value="GNAT_dom"/>
</dbReference>
<feature type="domain" description="N-acetyltransferase" evidence="3">
    <location>
        <begin position="6"/>
        <end position="154"/>
    </location>
</feature>
<gene>
    <name evidence="4" type="ORF">FHR98_001338</name>
</gene>
<evidence type="ECO:0000313" key="4">
    <source>
        <dbReference type="EMBL" id="MBB3065059.1"/>
    </source>
</evidence>
<dbReference type="CDD" id="cd04301">
    <property type="entry name" value="NAT_SF"/>
    <property type="match status" value="1"/>
</dbReference>
<accession>A0A839SSV1</accession>
<proteinExistence type="predicted"/>
<organism evidence="4 5">
    <name type="scientific">Limibacillus halophilus</name>
    <dbReference type="NCBI Taxonomy" id="1579333"/>
    <lineage>
        <taxon>Bacteria</taxon>
        <taxon>Pseudomonadati</taxon>
        <taxon>Pseudomonadota</taxon>
        <taxon>Alphaproteobacteria</taxon>
        <taxon>Rhodospirillales</taxon>
        <taxon>Rhodovibrionaceae</taxon>
        <taxon>Limibacillus</taxon>
    </lineage>
</organism>
<evidence type="ECO:0000259" key="3">
    <source>
        <dbReference type="PROSITE" id="PS51186"/>
    </source>
</evidence>
<dbReference type="Pfam" id="PF00583">
    <property type="entry name" value="Acetyltransf_1"/>
    <property type="match status" value="1"/>
</dbReference>
<keyword evidence="2 4" id="KW-0012">Acyltransferase</keyword>
<protein>
    <submittedName>
        <fullName evidence="4">Putative acetyltransferase</fullName>
        <ecNumber evidence="4">2.3.1.-</ecNumber>
    </submittedName>
</protein>
<evidence type="ECO:0000256" key="2">
    <source>
        <dbReference type="ARBA" id="ARBA00023315"/>
    </source>
</evidence>
<keyword evidence="1 4" id="KW-0808">Transferase</keyword>
<dbReference type="PANTHER" id="PTHR43877:SF2">
    <property type="entry name" value="AMINOALKYLPHOSPHONATE N-ACETYLTRANSFERASE-RELATED"/>
    <property type="match status" value="1"/>
</dbReference>
<dbReference type="Gene3D" id="3.40.630.30">
    <property type="match status" value="1"/>
</dbReference>
<dbReference type="PANTHER" id="PTHR43877">
    <property type="entry name" value="AMINOALKYLPHOSPHONATE N-ACETYLTRANSFERASE-RELATED-RELATED"/>
    <property type="match status" value="1"/>
</dbReference>
<dbReference type="RefSeq" id="WP_183415868.1">
    <property type="nucleotide sequence ID" value="NZ_JACHXA010000003.1"/>
</dbReference>
<dbReference type="Proteomes" id="UP000581135">
    <property type="component" value="Unassembled WGS sequence"/>
</dbReference>
<name>A0A839SSV1_9PROT</name>
<dbReference type="GO" id="GO:0016747">
    <property type="term" value="F:acyltransferase activity, transferring groups other than amino-acyl groups"/>
    <property type="evidence" value="ECO:0007669"/>
    <property type="project" value="InterPro"/>
</dbReference>
<comment type="caution">
    <text evidence="4">The sequence shown here is derived from an EMBL/GenBank/DDBJ whole genome shotgun (WGS) entry which is preliminary data.</text>
</comment>
<reference evidence="4 5" key="1">
    <citation type="submission" date="2020-08" db="EMBL/GenBank/DDBJ databases">
        <title>Genomic Encyclopedia of Type Strains, Phase III (KMG-III): the genomes of soil and plant-associated and newly described type strains.</title>
        <authorList>
            <person name="Whitman W."/>
        </authorList>
    </citation>
    <scope>NUCLEOTIDE SEQUENCE [LARGE SCALE GENOMIC DNA]</scope>
    <source>
        <strain evidence="4 5">CECT 8803</strain>
    </source>
</reference>
<sequence length="154" mass="17382">MTEPGLQIREEPPRQKDIIKLLSELDTYLNDLYPPDQNHLLDLTDLEGPDVIFLVARIDGQAVGIAALRRHPYFGEVKRMYVSPAARGRKVGATLLTAVETQARACGYRLLKLETGPLQKEALGLYRRRGFIPCSAFADYPEEPANLFMEKRLV</sequence>
<dbReference type="EMBL" id="JACHXA010000003">
    <property type="protein sequence ID" value="MBB3065059.1"/>
    <property type="molecule type" value="Genomic_DNA"/>
</dbReference>
<keyword evidence="5" id="KW-1185">Reference proteome</keyword>
<dbReference type="PROSITE" id="PS51186">
    <property type="entry name" value="GNAT"/>
    <property type="match status" value="1"/>
</dbReference>
<dbReference type="EC" id="2.3.1.-" evidence="4"/>
<evidence type="ECO:0000256" key="1">
    <source>
        <dbReference type="ARBA" id="ARBA00022679"/>
    </source>
</evidence>
<dbReference type="InterPro" id="IPR016181">
    <property type="entry name" value="Acyl_CoA_acyltransferase"/>
</dbReference>
<dbReference type="AlphaFoldDB" id="A0A839SSV1"/>
<dbReference type="InterPro" id="IPR050832">
    <property type="entry name" value="Bact_Acetyltransf"/>
</dbReference>
<evidence type="ECO:0000313" key="5">
    <source>
        <dbReference type="Proteomes" id="UP000581135"/>
    </source>
</evidence>
<dbReference type="SUPFAM" id="SSF55729">
    <property type="entry name" value="Acyl-CoA N-acyltransferases (Nat)"/>
    <property type="match status" value="1"/>
</dbReference>